<dbReference type="Gene3D" id="1.10.510.10">
    <property type="entry name" value="Transferase(Phosphotransferase) domain 1"/>
    <property type="match status" value="1"/>
</dbReference>
<evidence type="ECO:0000256" key="1">
    <source>
        <dbReference type="ARBA" id="ARBA00022679"/>
    </source>
</evidence>
<dbReference type="OrthoDB" id="544350at2759"/>
<evidence type="ECO:0000313" key="6">
    <source>
        <dbReference type="EMBL" id="RIA81279.1"/>
    </source>
</evidence>
<dbReference type="PANTHER" id="PTHR44329:SF288">
    <property type="entry name" value="MITOGEN-ACTIVATED PROTEIN KINASE KINASE KINASE 20"/>
    <property type="match status" value="1"/>
</dbReference>
<dbReference type="EMBL" id="QKYT01000819">
    <property type="protein sequence ID" value="RIA81279.1"/>
    <property type="molecule type" value="Genomic_DNA"/>
</dbReference>
<name>A0A397S8Y3_9GLOM</name>
<keyword evidence="3 6" id="KW-0418">Kinase</keyword>
<keyword evidence="2" id="KW-0547">Nucleotide-binding</keyword>
<organism evidence="6 7">
    <name type="scientific">Glomus cerebriforme</name>
    <dbReference type="NCBI Taxonomy" id="658196"/>
    <lineage>
        <taxon>Eukaryota</taxon>
        <taxon>Fungi</taxon>
        <taxon>Fungi incertae sedis</taxon>
        <taxon>Mucoromycota</taxon>
        <taxon>Glomeromycotina</taxon>
        <taxon>Glomeromycetes</taxon>
        <taxon>Glomerales</taxon>
        <taxon>Glomeraceae</taxon>
        <taxon>Glomus</taxon>
    </lineage>
</organism>
<sequence length="540" mass="63252">MDHIPPKNEIPPQKYTIINRNEYWKVMMFSDGPIFIKLDKSFKNQLKKVVKDTCRFQLNPMYELTICPQCEHRQLDIKWCQNCESRNFVFNFGNWTSGDQKLDQFIQRSQFQAQGPLNYLEWIPWTEFSKVDFIAKGGFGHVESAIWNLGPRQIYDSVSREWKRTGQHKIALKYVNGSHQYLQEFLNEVRSHYKYISENNHILHCFGITQNPKSKDYAMVLEYAHHCSLRNYLDMNIKTISWDDRFVILQGIAAGLKYIHKENRVHQDFHSGNILIHQKGGNLYPMIGDLGLCRPLNKNNENFGIIPYIAPEVFRGLGYTQAADIYSLGIIMWEMLTGEKPYKDHPHDIHLAFKIINDGFRPTIPEGTPGGYRILMQNCWHKNLANRPEAREVKHAAINLKDSPEFKHLIRKRGPIRENLIFNATSIHSEACYISRHLQFDELRGESCQHPKWPGKGWDLLKKKLITKHDQEIEETQYRYISQEYDLLLDIDFLHKPLLVESRKIGNGNKLGKRKRKPLKSIPDTYLKSDLHCVNSKKSG</sequence>
<dbReference type="Pfam" id="PF07714">
    <property type="entry name" value="PK_Tyr_Ser-Thr"/>
    <property type="match status" value="1"/>
</dbReference>
<dbReference type="Proteomes" id="UP000265703">
    <property type="component" value="Unassembled WGS sequence"/>
</dbReference>
<dbReference type="STRING" id="658196.A0A397S8Y3"/>
<protein>
    <submittedName>
        <fullName evidence="6">Kinase-like domain-containing protein</fullName>
    </submittedName>
</protein>
<keyword evidence="7" id="KW-1185">Reference proteome</keyword>
<evidence type="ECO:0000256" key="4">
    <source>
        <dbReference type="ARBA" id="ARBA00022840"/>
    </source>
</evidence>
<dbReference type="PANTHER" id="PTHR44329">
    <property type="entry name" value="SERINE/THREONINE-PROTEIN KINASE TNNI3K-RELATED"/>
    <property type="match status" value="1"/>
</dbReference>
<accession>A0A397S8Y3</accession>
<proteinExistence type="predicted"/>
<reference evidence="6 7" key="1">
    <citation type="submission" date="2018-06" db="EMBL/GenBank/DDBJ databases">
        <title>Comparative genomics reveals the genomic features of Rhizophagus irregularis, R. cerebriforme, R. diaphanum and Gigaspora rosea, and their symbiotic lifestyle signature.</title>
        <authorList>
            <person name="Morin E."/>
            <person name="San Clemente H."/>
            <person name="Chen E.C.H."/>
            <person name="De La Providencia I."/>
            <person name="Hainaut M."/>
            <person name="Kuo A."/>
            <person name="Kohler A."/>
            <person name="Murat C."/>
            <person name="Tang N."/>
            <person name="Roy S."/>
            <person name="Loubradou J."/>
            <person name="Henrissat B."/>
            <person name="Grigoriev I.V."/>
            <person name="Corradi N."/>
            <person name="Roux C."/>
            <person name="Martin F.M."/>
        </authorList>
    </citation>
    <scope>NUCLEOTIDE SEQUENCE [LARGE SCALE GENOMIC DNA]</scope>
    <source>
        <strain evidence="6 7">DAOM 227022</strain>
    </source>
</reference>
<dbReference type="PROSITE" id="PS50011">
    <property type="entry name" value="PROTEIN_KINASE_DOM"/>
    <property type="match status" value="1"/>
</dbReference>
<keyword evidence="4" id="KW-0067">ATP-binding</keyword>
<evidence type="ECO:0000256" key="2">
    <source>
        <dbReference type="ARBA" id="ARBA00022741"/>
    </source>
</evidence>
<feature type="domain" description="Protein kinase" evidence="5">
    <location>
        <begin position="128"/>
        <end position="398"/>
    </location>
</feature>
<comment type="caution">
    <text evidence="6">The sequence shown here is derived from an EMBL/GenBank/DDBJ whole genome shotgun (WGS) entry which is preliminary data.</text>
</comment>
<evidence type="ECO:0000313" key="7">
    <source>
        <dbReference type="Proteomes" id="UP000265703"/>
    </source>
</evidence>
<dbReference type="InterPro" id="IPR011009">
    <property type="entry name" value="Kinase-like_dom_sf"/>
</dbReference>
<dbReference type="GO" id="GO:0004674">
    <property type="term" value="F:protein serine/threonine kinase activity"/>
    <property type="evidence" value="ECO:0007669"/>
    <property type="project" value="TreeGrafter"/>
</dbReference>
<evidence type="ECO:0000256" key="3">
    <source>
        <dbReference type="ARBA" id="ARBA00022777"/>
    </source>
</evidence>
<evidence type="ECO:0000259" key="5">
    <source>
        <dbReference type="PROSITE" id="PS50011"/>
    </source>
</evidence>
<dbReference type="InterPro" id="IPR000719">
    <property type="entry name" value="Prot_kinase_dom"/>
</dbReference>
<dbReference type="GO" id="GO:0005524">
    <property type="term" value="F:ATP binding"/>
    <property type="evidence" value="ECO:0007669"/>
    <property type="project" value="UniProtKB-KW"/>
</dbReference>
<dbReference type="AlphaFoldDB" id="A0A397S8Y3"/>
<dbReference type="InterPro" id="IPR001245">
    <property type="entry name" value="Ser-Thr/Tyr_kinase_cat_dom"/>
</dbReference>
<keyword evidence="1" id="KW-0808">Transferase</keyword>
<dbReference type="PRINTS" id="PR00109">
    <property type="entry name" value="TYRKINASE"/>
</dbReference>
<dbReference type="InterPro" id="IPR051681">
    <property type="entry name" value="Ser/Thr_Kinases-Pseudokinases"/>
</dbReference>
<gene>
    <name evidence="6" type="ORF">C1645_744639</name>
</gene>
<dbReference type="SUPFAM" id="SSF56112">
    <property type="entry name" value="Protein kinase-like (PK-like)"/>
    <property type="match status" value="1"/>
</dbReference>